<feature type="region of interest" description="Disordered" evidence="1">
    <location>
        <begin position="130"/>
        <end position="168"/>
    </location>
</feature>
<feature type="compositionally biased region" description="Acidic residues" evidence="1">
    <location>
        <begin position="32"/>
        <end position="47"/>
    </location>
</feature>
<evidence type="ECO:0000313" key="3">
    <source>
        <dbReference type="Proteomes" id="UP000624244"/>
    </source>
</evidence>
<dbReference type="InterPro" id="IPR006708">
    <property type="entry name" value="Pex19"/>
</dbReference>
<dbReference type="Proteomes" id="UP000624244">
    <property type="component" value="Unassembled WGS sequence"/>
</dbReference>
<protein>
    <recommendedName>
        <fullName evidence="4">Pex19-domain-containing protein</fullName>
    </recommendedName>
</protein>
<proteinExistence type="predicted"/>
<dbReference type="PANTHER" id="PTHR12774">
    <property type="entry name" value="PEROXISOMAL BIOGENESIS FACTOR 19"/>
    <property type="match status" value="1"/>
</dbReference>
<dbReference type="PANTHER" id="PTHR12774:SF2">
    <property type="entry name" value="PEROXISOMAL BIOGENESIS FACTOR 19"/>
    <property type="match status" value="1"/>
</dbReference>
<accession>A0A8H5ZB90</accession>
<dbReference type="GO" id="GO:0033328">
    <property type="term" value="F:peroxisome membrane targeting sequence binding"/>
    <property type="evidence" value="ECO:0007669"/>
    <property type="project" value="TreeGrafter"/>
</dbReference>
<comment type="caution">
    <text evidence="2">The sequence shown here is derived from an EMBL/GenBank/DDBJ whole genome shotgun (WGS) entry which is preliminary data.</text>
</comment>
<dbReference type="InterPro" id="IPR038322">
    <property type="entry name" value="Pex19_C_sf"/>
</dbReference>
<reference evidence="2" key="1">
    <citation type="submission" date="2019-11" db="EMBL/GenBank/DDBJ databases">
        <title>Bipolaris sorokiniana Genome sequencing.</title>
        <authorList>
            <person name="Wang H."/>
        </authorList>
    </citation>
    <scope>NUCLEOTIDE SEQUENCE</scope>
</reference>
<dbReference type="GO" id="GO:0045046">
    <property type="term" value="P:protein import into peroxisome membrane"/>
    <property type="evidence" value="ECO:0007669"/>
    <property type="project" value="TreeGrafter"/>
</dbReference>
<feature type="compositionally biased region" description="Basic and acidic residues" evidence="1">
    <location>
        <begin position="158"/>
        <end position="168"/>
    </location>
</feature>
<dbReference type="OMA" id="YEPMKEM"/>
<sequence>MADTTVKKAEEPQLAKATPATTTAPPPPEVASDPEEDDLSDLDDVLDEFANTKLDAKAPTASSIEAAYPKSDKAPSSSGPGRPPEDVSPADLLLDDQEEFQKQLQKEMEQLLGQGDFQKQFEEIMKEMSEEMGGANPLDAGGHAHSEGQKAAGASTSSEKETVAKAEKSFQETIKKTMERMQSSSDTAASAAASSSQDDILAQMLASMESGGFGGEGGDEDFSKVLMGMMEQLTNKDILYEPMKELDDKFPKWMEENRAKVEKDDLKRYEEQQTLVREIVGRFERKGYSDDNAQDREYIVERMQKMQAAGSPPPDLVGDMNAAQEALQDMDQGCPTQ</sequence>
<evidence type="ECO:0008006" key="4">
    <source>
        <dbReference type="Google" id="ProtNLM"/>
    </source>
</evidence>
<feature type="region of interest" description="Disordered" evidence="1">
    <location>
        <begin position="178"/>
        <end position="197"/>
    </location>
</feature>
<gene>
    <name evidence="2" type="ORF">GGP41_003358</name>
</gene>
<dbReference type="EMBL" id="WNKQ01000014">
    <property type="protein sequence ID" value="KAF5847133.1"/>
    <property type="molecule type" value="Genomic_DNA"/>
</dbReference>
<feature type="compositionally biased region" description="Low complexity" evidence="1">
    <location>
        <begin position="183"/>
        <end position="196"/>
    </location>
</feature>
<dbReference type="Pfam" id="PF04614">
    <property type="entry name" value="Pex19"/>
    <property type="match status" value="1"/>
</dbReference>
<feature type="compositionally biased region" description="Basic and acidic residues" evidence="1">
    <location>
        <begin position="1"/>
        <end position="13"/>
    </location>
</feature>
<dbReference type="Gene3D" id="1.20.120.900">
    <property type="entry name" value="Pex19, mPTS binding domain"/>
    <property type="match status" value="1"/>
</dbReference>
<organism evidence="2 3">
    <name type="scientific">Cochliobolus sativus</name>
    <name type="common">Common root rot and spot blotch fungus</name>
    <name type="synonym">Bipolaris sorokiniana</name>
    <dbReference type="NCBI Taxonomy" id="45130"/>
    <lineage>
        <taxon>Eukaryota</taxon>
        <taxon>Fungi</taxon>
        <taxon>Dikarya</taxon>
        <taxon>Ascomycota</taxon>
        <taxon>Pezizomycotina</taxon>
        <taxon>Dothideomycetes</taxon>
        <taxon>Pleosporomycetidae</taxon>
        <taxon>Pleosporales</taxon>
        <taxon>Pleosporineae</taxon>
        <taxon>Pleosporaceae</taxon>
        <taxon>Bipolaris</taxon>
    </lineage>
</organism>
<feature type="region of interest" description="Disordered" evidence="1">
    <location>
        <begin position="1"/>
        <end position="97"/>
    </location>
</feature>
<dbReference type="AlphaFoldDB" id="A0A8H5ZB90"/>
<name>A0A8H5ZB90_COCSA</name>
<dbReference type="GO" id="GO:0005778">
    <property type="term" value="C:peroxisomal membrane"/>
    <property type="evidence" value="ECO:0007669"/>
    <property type="project" value="TreeGrafter"/>
</dbReference>
<evidence type="ECO:0000313" key="2">
    <source>
        <dbReference type="EMBL" id="KAF5847133.1"/>
    </source>
</evidence>
<evidence type="ECO:0000256" key="1">
    <source>
        <dbReference type="SAM" id="MobiDB-lite"/>
    </source>
</evidence>